<evidence type="ECO:0008006" key="3">
    <source>
        <dbReference type="Google" id="ProtNLM"/>
    </source>
</evidence>
<accession>A0AAD5PMW3</accession>
<dbReference type="SUPFAM" id="SSF56349">
    <property type="entry name" value="DNA breaking-rejoining enzymes"/>
    <property type="match status" value="1"/>
</dbReference>
<reference evidence="1 2" key="1">
    <citation type="submission" date="2022-05" db="EMBL/GenBank/DDBJ databases">
        <title>A multi-omics perspective on studying reproductive biology in Daphnia sinensis.</title>
        <authorList>
            <person name="Jia J."/>
        </authorList>
    </citation>
    <scope>NUCLEOTIDE SEQUENCE [LARGE SCALE GENOMIC DNA]</scope>
    <source>
        <strain evidence="1 2">WSL</strain>
    </source>
</reference>
<dbReference type="EMBL" id="WJBH02000009">
    <property type="protein sequence ID" value="KAI9552572.1"/>
    <property type="molecule type" value="Genomic_DNA"/>
</dbReference>
<dbReference type="AlphaFoldDB" id="A0AAD5PMW3"/>
<dbReference type="InterPro" id="IPR011010">
    <property type="entry name" value="DNA_brk_join_enz"/>
</dbReference>
<name>A0AAD5PMW3_9CRUS</name>
<dbReference type="Proteomes" id="UP000820818">
    <property type="component" value="Linkage Group LG9"/>
</dbReference>
<evidence type="ECO:0000313" key="1">
    <source>
        <dbReference type="EMBL" id="KAI9552572.1"/>
    </source>
</evidence>
<dbReference type="PANTHER" id="PTHR35617">
    <property type="entry name" value="PHAGE_INTEGRASE DOMAIN-CONTAINING PROTEIN"/>
    <property type="match status" value="1"/>
</dbReference>
<gene>
    <name evidence="1" type="ORF">GHT06_020432</name>
</gene>
<sequence>MDVVRRGFERERFSCDVVDLFMAATRGNTNSAYASAWRVWSDWCAKSIAYSTIGVYRSALFQTLPHLNGFPIGKHPMILLLMKGIRNQNPPKLDENASFSVGAFASKLATLLSLATLYRASELAAIDKESQLDPGRCLNRYCDVTEKYRTSDNSDSLFIASVGQHLQRFSGHCTRGAAASKVAASEMSVESILKAGHWSSESESTFTRFYRREASISPSTSEAGAFRSLSNSA</sequence>
<organism evidence="1 2">
    <name type="scientific">Daphnia sinensis</name>
    <dbReference type="NCBI Taxonomy" id="1820382"/>
    <lineage>
        <taxon>Eukaryota</taxon>
        <taxon>Metazoa</taxon>
        <taxon>Ecdysozoa</taxon>
        <taxon>Arthropoda</taxon>
        <taxon>Crustacea</taxon>
        <taxon>Branchiopoda</taxon>
        <taxon>Diplostraca</taxon>
        <taxon>Cladocera</taxon>
        <taxon>Anomopoda</taxon>
        <taxon>Daphniidae</taxon>
        <taxon>Daphnia</taxon>
        <taxon>Daphnia similis group</taxon>
    </lineage>
</organism>
<dbReference type="PANTHER" id="PTHR35617:SF3">
    <property type="entry name" value="CORE-BINDING (CB) DOMAIN-CONTAINING PROTEIN"/>
    <property type="match status" value="1"/>
</dbReference>
<dbReference type="GO" id="GO:0003677">
    <property type="term" value="F:DNA binding"/>
    <property type="evidence" value="ECO:0007669"/>
    <property type="project" value="InterPro"/>
</dbReference>
<protein>
    <recommendedName>
        <fullName evidence="3">Core-binding (CB) domain-containing protein</fullName>
    </recommendedName>
</protein>
<comment type="caution">
    <text evidence="1">The sequence shown here is derived from an EMBL/GenBank/DDBJ whole genome shotgun (WGS) entry which is preliminary data.</text>
</comment>
<evidence type="ECO:0000313" key="2">
    <source>
        <dbReference type="Proteomes" id="UP000820818"/>
    </source>
</evidence>
<proteinExistence type="predicted"/>
<dbReference type="SUPFAM" id="SSF47823">
    <property type="entry name" value="lambda integrase-like, N-terminal domain"/>
    <property type="match status" value="1"/>
</dbReference>
<keyword evidence="2" id="KW-1185">Reference proteome</keyword>